<feature type="region of interest" description="Disordered" evidence="1">
    <location>
        <begin position="1"/>
        <end position="55"/>
    </location>
</feature>
<feature type="compositionally biased region" description="Polar residues" evidence="1">
    <location>
        <begin position="46"/>
        <end position="55"/>
    </location>
</feature>
<name>A0A6A5SL03_9PLEO</name>
<dbReference type="Proteomes" id="UP000800038">
    <property type="component" value="Unassembled WGS sequence"/>
</dbReference>
<dbReference type="AlphaFoldDB" id="A0A6A5SL03"/>
<feature type="compositionally biased region" description="Basic and acidic residues" evidence="1">
    <location>
        <begin position="34"/>
        <end position="44"/>
    </location>
</feature>
<proteinExistence type="predicted"/>
<reference evidence="2" key="1">
    <citation type="journal article" date="2020" name="Stud. Mycol.">
        <title>101 Dothideomycetes genomes: a test case for predicting lifestyles and emergence of pathogens.</title>
        <authorList>
            <person name="Haridas S."/>
            <person name="Albert R."/>
            <person name="Binder M."/>
            <person name="Bloem J."/>
            <person name="Labutti K."/>
            <person name="Salamov A."/>
            <person name="Andreopoulos B."/>
            <person name="Baker S."/>
            <person name="Barry K."/>
            <person name="Bills G."/>
            <person name="Bluhm B."/>
            <person name="Cannon C."/>
            <person name="Castanera R."/>
            <person name="Culley D."/>
            <person name="Daum C."/>
            <person name="Ezra D."/>
            <person name="Gonzalez J."/>
            <person name="Henrissat B."/>
            <person name="Kuo A."/>
            <person name="Liang C."/>
            <person name="Lipzen A."/>
            <person name="Lutzoni F."/>
            <person name="Magnuson J."/>
            <person name="Mondo S."/>
            <person name="Nolan M."/>
            <person name="Ohm R."/>
            <person name="Pangilinan J."/>
            <person name="Park H.-J."/>
            <person name="Ramirez L."/>
            <person name="Alfaro M."/>
            <person name="Sun H."/>
            <person name="Tritt A."/>
            <person name="Yoshinaga Y."/>
            <person name="Zwiers L.-H."/>
            <person name="Turgeon B."/>
            <person name="Goodwin S."/>
            <person name="Spatafora J."/>
            <person name="Crous P."/>
            <person name="Grigoriev I."/>
        </authorList>
    </citation>
    <scope>NUCLEOTIDE SEQUENCE</scope>
    <source>
        <strain evidence="2">CBS 161.51</strain>
    </source>
</reference>
<feature type="region of interest" description="Disordered" evidence="1">
    <location>
        <begin position="163"/>
        <end position="189"/>
    </location>
</feature>
<keyword evidence="3" id="KW-1185">Reference proteome</keyword>
<evidence type="ECO:0000313" key="2">
    <source>
        <dbReference type="EMBL" id="KAF1941325.1"/>
    </source>
</evidence>
<gene>
    <name evidence="2" type="ORF">EJ02DRAFT_455262</name>
</gene>
<organism evidence="2 3">
    <name type="scientific">Clathrospora elynae</name>
    <dbReference type="NCBI Taxonomy" id="706981"/>
    <lineage>
        <taxon>Eukaryota</taxon>
        <taxon>Fungi</taxon>
        <taxon>Dikarya</taxon>
        <taxon>Ascomycota</taxon>
        <taxon>Pezizomycotina</taxon>
        <taxon>Dothideomycetes</taxon>
        <taxon>Pleosporomycetidae</taxon>
        <taxon>Pleosporales</taxon>
        <taxon>Diademaceae</taxon>
        <taxon>Clathrospora</taxon>
    </lineage>
</organism>
<dbReference type="EMBL" id="ML976049">
    <property type="protein sequence ID" value="KAF1941325.1"/>
    <property type="molecule type" value="Genomic_DNA"/>
</dbReference>
<accession>A0A6A5SL03</accession>
<protein>
    <submittedName>
        <fullName evidence="2">Uncharacterized protein</fullName>
    </submittedName>
</protein>
<dbReference type="OrthoDB" id="3801552at2759"/>
<feature type="compositionally biased region" description="Basic and acidic residues" evidence="1">
    <location>
        <begin position="166"/>
        <end position="189"/>
    </location>
</feature>
<sequence length="189" mass="21044">MTFNDDRRRPAGGRDGGRGPAARPRPQQSGPIRRLQDRITHDDNANSEVSNEPPTCIAANNNSVDMIASSGLKLNPSQQFTMLLGSTQVEQYCPLLPVPPPGRRPVFSAQPIRMFNRPLDTPDDDNDDDELKCAPARPINTYRGKNEIKLMVQNPNLRAIFAGKPYPKERKKASGEKPVLRMGMSRELK</sequence>
<evidence type="ECO:0000313" key="3">
    <source>
        <dbReference type="Proteomes" id="UP000800038"/>
    </source>
</evidence>
<evidence type="ECO:0000256" key="1">
    <source>
        <dbReference type="SAM" id="MobiDB-lite"/>
    </source>
</evidence>